<dbReference type="NCBIfam" id="TIGR04183">
    <property type="entry name" value="Por_Secre_tail"/>
    <property type="match status" value="1"/>
</dbReference>
<evidence type="ECO:0000256" key="3">
    <source>
        <dbReference type="ARBA" id="ARBA00012590"/>
    </source>
</evidence>
<dbReference type="EC" id="3.2.1.8" evidence="3"/>
<keyword evidence="7" id="KW-0119">Carbohydrate metabolism</keyword>
<dbReference type="GO" id="GO:0045493">
    <property type="term" value="P:xylan catabolic process"/>
    <property type="evidence" value="ECO:0007669"/>
    <property type="project" value="UniProtKB-KW"/>
</dbReference>
<dbReference type="Pfam" id="PF00331">
    <property type="entry name" value="Glyco_hydro_10"/>
    <property type="match status" value="1"/>
</dbReference>
<dbReference type="InterPro" id="IPR044846">
    <property type="entry name" value="GH10"/>
</dbReference>
<keyword evidence="5" id="KW-0732">Signal</keyword>
<keyword evidence="8 11" id="KW-0326">Glycosidase</keyword>
<evidence type="ECO:0000313" key="11">
    <source>
        <dbReference type="EMBL" id="QQZ02684.1"/>
    </source>
</evidence>
<comment type="similarity">
    <text evidence="2">Belongs to the glycosyl hydrolase 10 (cellulase F) family.</text>
</comment>
<feature type="domain" description="GH10" evidence="10">
    <location>
        <begin position="239"/>
        <end position="538"/>
    </location>
</feature>
<protein>
    <recommendedName>
        <fullName evidence="3">endo-1,4-beta-xylanase</fullName>
        <ecNumber evidence="3">3.2.1.8</ecNumber>
    </recommendedName>
</protein>
<evidence type="ECO:0000256" key="8">
    <source>
        <dbReference type="ARBA" id="ARBA00023295"/>
    </source>
</evidence>
<organism evidence="11">
    <name type="scientific">uncultured microorganism</name>
    <dbReference type="NCBI Taxonomy" id="358574"/>
    <lineage>
        <taxon>unclassified sequences</taxon>
        <taxon>environmental samples</taxon>
    </lineage>
</organism>
<accession>A0A7U1BND0</accession>
<dbReference type="InterPro" id="IPR026444">
    <property type="entry name" value="Secre_tail"/>
</dbReference>
<evidence type="ECO:0000256" key="7">
    <source>
        <dbReference type="ARBA" id="ARBA00023277"/>
    </source>
</evidence>
<evidence type="ECO:0000256" key="2">
    <source>
        <dbReference type="ARBA" id="ARBA00007495"/>
    </source>
</evidence>
<evidence type="ECO:0000256" key="4">
    <source>
        <dbReference type="ARBA" id="ARBA00022651"/>
    </source>
</evidence>
<evidence type="ECO:0000256" key="9">
    <source>
        <dbReference type="ARBA" id="ARBA00023326"/>
    </source>
</evidence>
<keyword evidence="4 11" id="KW-0858">Xylan degradation</keyword>
<evidence type="ECO:0000256" key="6">
    <source>
        <dbReference type="ARBA" id="ARBA00022801"/>
    </source>
</evidence>
<dbReference type="InterPro" id="IPR001000">
    <property type="entry name" value="GH10_dom"/>
</dbReference>
<name>A0A7U1BND0_9ZZZZ</name>
<evidence type="ECO:0000256" key="5">
    <source>
        <dbReference type="ARBA" id="ARBA00022729"/>
    </source>
</evidence>
<dbReference type="InterPro" id="IPR017853">
    <property type="entry name" value="GH"/>
</dbReference>
<dbReference type="Gene3D" id="3.20.20.80">
    <property type="entry name" value="Glycosidases"/>
    <property type="match status" value="1"/>
</dbReference>
<keyword evidence="6 11" id="KW-0378">Hydrolase</keyword>
<sequence>MKQKVSLFLFLCLNVLFPFSGISSFPGDLLVTPDPTPVVTEAESGVAGSGISTLQDGSIRYITAKSNYTGQSGPGDSIRLITYAVTFRDTGYYQLFVRMRVGAGGYDDDSFFAARGFGAKALADGNDWVFINGMAGAGFTQPSDFVEALGEAGSQVWKWVNISLNFFPSSTALKTFYVDSGHLTQTFQIATREDGLAIDKLAFGKADLYYTVEALDNGLAGVEAKPEPIPPYQGPPLAGGSTKFLGNVMASDNIFANYWNQITPGNEGKWGSIASTSDSTKWNWSGLDRIYNYAQQHQLIFKNHTLIWGAQQPSWISALDAATQLKYIETWMRMVGKRYPHMDMIDVVNEPLVSHNPPDGVNGRANYKEALGGNGTTGWDWVIKSFELARKYMPGQTKLILNDYGIINDNTATSIYLTIINLLKNRGLIDGIGVQGHRFELEKASTATLKSNLDRLAATGLPIYISEFDLGNLNNEGTPDDHQQLELYQRIFPVLWEHPGVKGITLWGYLEGEMWQSSCHLVLKTNAWRPAMTWLADYVRRTTGNSPAWITSPGTPTLSQNYPNPVSSSTEIGFTLYKTQKVTLTIYDHLGREVTTLVNGLWSPGNHRVTWKISDLPAGKAGNGLYFYRLVTDDIILSRKMMVLGR</sequence>
<dbReference type="Gene3D" id="2.60.40.4070">
    <property type="match status" value="1"/>
</dbReference>
<reference evidence="11" key="1">
    <citation type="journal article" date="2021" name="AMB Express">
        <title>Characterization of efficient xylanases from industrial-scale pulp and paper wastewater treatment microbiota.</title>
        <authorList>
            <person name="Wang J."/>
            <person name="Liang J."/>
            <person name="Li Y."/>
            <person name="Tian L."/>
            <person name="Wei Y."/>
        </authorList>
    </citation>
    <scope>NUCLEOTIDE SEQUENCE</scope>
</reference>
<dbReference type="PROSITE" id="PS51760">
    <property type="entry name" value="GH10_2"/>
    <property type="match status" value="1"/>
</dbReference>
<keyword evidence="9" id="KW-0624">Polysaccharide degradation</keyword>
<dbReference type="SUPFAM" id="SSF51445">
    <property type="entry name" value="(Trans)glycosidases"/>
    <property type="match status" value="1"/>
</dbReference>
<dbReference type="EMBL" id="MW124426">
    <property type="protein sequence ID" value="QQZ02684.1"/>
    <property type="molecule type" value="Genomic_DNA"/>
</dbReference>
<proteinExistence type="inferred from homology"/>
<dbReference type="SMART" id="SM00633">
    <property type="entry name" value="Glyco_10"/>
    <property type="match status" value="1"/>
</dbReference>
<dbReference type="GO" id="GO:0031176">
    <property type="term" value="F:endo-1,4-beta-xylanase activity"/>
    <property type="evidence" value="ECO:0007669"/>
    <property type="project" value="UniProtKB-EC"/>
</dbReference>
<evidence type="ECO:0000256" key="1">
    <source>
        <dbReference type="ARBA" id="ARBA00000681"/>
    </source>
</evidence>
<dbReference type="AlphaFoldDB" id="A0A7U1BND0"/>
<dbReference type="PANTHER" id="PTHR31490:SF88">
    <property type="entry name" value="BETA-XYLANASE"/>
    <property type="match status" value="1"/>
</dbReference>
<comment type="catalytic activity">
    <reaction evidence="1">
        <text>Endohydrolysis of (1-&gt;4)-beta-D-xylosidic linkages in xylans.</text>
        <dbReference type="EC" id="3.2.1.8"/>
    </reaction>
</comment>
<dbReference type="PANTHER" id="PTHR31490">
    <property type="entry name" value="GLYCOSYL HYDROLASE"/>
    <property type="match status" value="1"/>
</dbReference>
<evidence type="ECO:0000259" key="10">
    <source>
        <dbReference type="PROSITE" id="PS51760"/>
    </source>
</evidence>